<sequence length="98" mass="11589">MFMPERRRYPRKKTLNLVFYNDKGIGRIRDLSIKGALIETDKRPPSSSRLELAIGVEKFYALTARVVWLQKADINKWHFGVEFDTIQEFPTLDIRQTF</sequence>
<reference evidence="2" key="1">
    <citation type="journal article" date="2020" name="mSystems">
        <title>Genome- and Community-Level Interaction Insights into Carbon Utilization and Element Cycling Functions of Hydrothermarchaeota in Hydrothermal Sediment.</title>
        <authorList>
            <person name="Zhou Z."/>
            <person name="Liu Y."/>
            <person name="Xu W."/>
            <person name="Pan J."/>
            <person name="Luo Z.H."/>
            <person name="Li M."/>
        </authorList>
    </citation>
    <scope>NUCLEOTIDE SEQUENCE [LARGE SCALE GENOMIC DNA]</scope>
    <source>
        <strain evidence="2">HyVt-45</strain>
    </source>
</reference>
<comment type="caution">
    <text evidence="2">The sequence shown here is derived from an EMBL/GenBank/DDBJ whole genome shotgun (WGS) entry which is preliminary data.</text>
</comment>
<dbReference type="EMBL" id="DRKW01000201">
    <property type="protein sequence ID" value="HEB74267.1"/>
    <property type="molecule type" value="Genomic_DNA"/>
</dbReference>
<name>A0A7V1I4F3_DESA2</name>
<evidence type="ECO:0000313" key="2">
    <source>
        <dbReference type="EMBL" id="HEB74267.1"/>
    </source>
</evidence>
<dbReference type="Pfam" id="PF07238">
    <property type="entry name" value="PilZ"/>
    <property type="match status" value="1"/>
</dbReference>
<accession>A0A7V1I4F3</accession>
<feature type="domain" description="PilZ" evidence="1">
    <location>
        <begin position="5"/>
        <end position="87"/>
    </location>
</feature>
<evidence type="ECO:0000259" key="1">
    <source>
        <dbReference type="Pfam" id="PF07238"/>
    </source>
</evidence>
<dbReference type="SUPFAM" id="SSF141371">
    <property type="entry name" value="PilZ domain-like"/>
    <property type="match status" value="1"/>
</dbReference>
<dbReference type="GO" id="GO:0035438">
    <property type="term" value="F:cyclic-di-GMP binding"/>
    <property type="evidence" value="ECO:0007669"/>
    <property type="project" value="InterPro"/>
</dbReference>
<dbReference type="InterPro" id="IPR009875">
    <property type="entry name" value="PilZ_domain"/>
</dbReference>
<dbReference type="Proteomes" id="UP000886268">
    <property type="component" value="Unassembled WGS sequence"/>
</dbReference>
<gene>
    <name evidence="2" type="ORF">ENJ03_03500</name>
</gene>
<protein>
    <submittedName>
        <fullName evidence="2">PilZ domain-containing protein</fullName>
    </submittedName>
</protein>
<dbReference type="Gene3D" id="2.40.10.220">
    <property type="entry name" value="predicted glycosyltransferase like domains"/>
    <property type="match status" value="1"/>
</dbReference>
<proteinExistence type="predicted"/>
<organism evidence="2">
    <name type="scientific">Desulfofervidus auxilii</name>
    <dbReference type="NCBI Taxonomy" id="1621989"/>
    <lineage>
        <taxon>Bacteria</taxon>
        <taxon>Pseudomonadati</taxon>
        <taxon>Thermodesulfobacteriota</taxon>
        <taxon>Candidatus Desulfofervidia</taxon>
        <taxon>Candidatus Desulfofervidales</taxon>
        <taxon>Candidatus Desulfofervidaceae</taxon>
        <taxon>Candidatus Desulfofervidus</taxon>
    </lineage>
</organism>
<dbReference type="AlphaFoldDB" id="A0A7V1I4F3"/>